<sequence length="37" mass="3982">MNVIRNTLFILPLLSPLICGSRTLRHAEVCAASAADN</sequence>
<evidence type="ECO:0000313" key="2">
    <source>
        <dbReference type="Proteomes" id="UP000254640"/>
    </source>
</evidence>
<organism evidence="1 2">
    <name type="scientific">Enterobacter agglomerans</name>
    <name type="common">Erwinia herbicola</name>
    <name type="synonym">Pantoea agglomerans</name>
    <dbReference type="NCBI Taxonomy" id="549"/>
    <lineage>
        <taxon>Bacteria</taxon>
        <taxon>Pseudomonadati</taxon>
        <taxon>Pseudomonadota</taxon>
        <taxon>Gammaproteobacteria</taxon>
        <taxon>Enterobacterales</taxon>
        <taxon>Erwiniaceae</taxon>
        <taxon>Pantoea</taxon>
        <taxon>Pantoea agglomerans group</taxon>
    </lineage>
</organism>
<dbReference type="EMBL" id="UGSO01000002">
    <property type="protein sequence ID" value="SUE07013.1"/>
    <property type="molecule type" value="Genomic_DNA"/>
</dbReference>
<dbReference type="AlphaFoldDB" id="A0A379LU86"/>
<keyword evidence="2" id="KW-1185">Reference proteome</keyword>
<reference evidence="1 2" key="1">
    <citation type="submission" date="2018-06" db="EMBL/GenBank/DDBJ databases">
        <authorList>
            <consortium name="Pathogen Informatics"/>
            <person name="Doyle S."/>
        </authorList>
    </citation>
    <scope>NUCLEOTIDE SEQUENCE [LARGE SCALE GENOMIC DNA]</scope>
    <source>
        <strain evidence="1 2">NCTC9381</strain>
    </source>
</reference>
<gene>
    <name evidence="1" type="ORF">NCTC9381_05876</name>
</gene>
<proteinExistence type="predicted"/>
<name>A0A379LU86_ENTAG</name>
<protein>
    <submittedName>
        <fullName evidence="1">Uncharacterized protein</fullName>
    </submittedName>
</protein>
<accession>A0A379LU86</accession>
<dbReference type="Proteomes" id="UP000254640">
    <property type="component" value="Unassembled WGS sequence"/>
</dbReference>
<evidence type="ECO:0000313" key="1">
    <source>
        <dbReference type="EMBL" id="SUE07013.1"/>
    </source>
</evidence>